<protein>
    <recommendedName>
        <fullName evidence="11">Branched-chain-amino-acid aminotransferase</fullName>
        <ecNumber evidence="11">2.6.1.42</ecNumber>
    </recommendedName>
</protein>
<evidence type="ECO:0000313" key="13">
    <source>
        <dbReference type="Proteomes" id="UP000193067"/>
    </source>
</evidence>
<dbReference type="PROSITE" id="PS00770">
    <property type="entry name" value="AA_TRANSFER_CLASS_4"/>
    <property type="match status" value="1"/>
</dbReference>
<evidence type="ECO:0000256" key="11">
    <source>
        <dbReference type="RuleBase" id="RU004517"/>
    </source>
</evidence>
<dbReference type="SUPFAM" id="SSF56752">
    <property type="entry name" value="D-aminoacid aminotransferase-like PLP-dependent enzymes"/>
    <property type="match status" value="1"/>
</dbReference>
<dbReference type="Proteomes" id="UP000193067">
    <property type="component" value="Unassembled WGS sequence"/>
</dbReference>
<keyword evidence="5 11" id="KW-0808">Transferase</keyword>
<dbReference type="NCBIfam" id="TIGR01123">
    <property type="entry name" value="ilvE_II"/>
    <property type="match status" value="1"/>
</dbReference>
<evidence type="ECO:0000313" key="12">
    <source>
        <dbReference type="EMBL" id="OSD03722.1"/>
    </source>
</evidence>
<dbReference type="FunFam" id="3.30.470.10:FF:000002">
    <property type="entry name" value="Branched-chain-amino-acid aminotransferase"/>
    <property type="match status" value="1"/>
</dbReference>
<comment type="catalytic activity">
    <reaction evidence="11">
        <text>L-valine + 2-oxoglutarate = 3-methyl-2-oxobutanoate + L-glutamate</text>
        <dbReference type="Rhea" id="RHEA:24813"/>
        <dbReference type="ChEBI" id="CHEBI:11851"/>
        <dbReference type="ChEBI" id="CHEBI:16810"/>
        <dbReference type="ChEBI" id="CHEBI:29985"/>
        <dbReference type="ChEBI" id="CHEBI:57762"/>
        <dbReference type="EC" id="2.6.1.42"/>
    </reaction>
</comment>
<dbReference type="EMBL" id="KZ084099">
    <property type="protein sequence ID" value="OSD03722.1"/>
    <property type="molecule type" value="Genomic_DNA"/>
</dbReference>
<evidence type="ECO:0000256" key="2">
    <source>
        <dbReference type="ARBA" id="ARBA00009320"/>
    </source>
</evidence>
<comment type="similarity">
    <text evidence="2 9">Belongs to the class-IV pyridoxal-phosphate-dependent aminotransferase family.</text>
</comment>
<dbReference type="InterPro" id="IPR018300">
    <property type="entry name" value="Aminotrans_IV_CS"/>
</dbReference>
<evidence type="ECO:0000256" key="6">
    <source>
        <dbReference type="ARBA" id="ARBA00022898"/>
    </source>
</evidence>
<keyword evidence="13" id="KW-1185">Reference proteome</keyword>
<dbReference type="GO" id="GO:0005739">
    <property type="term" value="C:mitochondrion"/>
    <property type="evidence" value="ECO:0007669"/>
    <property type="project" value="TreeGrafter"/>
</dbReference>
<comment type="catalytic activity">
    <reaction evidence="11">
        <text>L-leucine + 2-oxoglutarate = 4-methyl-2-oxopentanoate + L-glutamate</text>
        <dbReference type="Rhea" id="RHEA:18321"/>
        <dbReference type="ChEBI" id="CHEBI:16810"/>
        <dbReference type="ChEBI" id="CHEBI:17865"/>
        <dbReference type="ChEBI" id="CHEBI:29985"/>
        <dbReference type="ChEBI" id="CHEBI:57427"/>
        <dbReference type="EC" id="2.6.1.42"/>
    </reaction>
</comment>
<dbReference type="STRING" id="1353009.A0A1Y2IUU4"/>
<keyword evidence="7 11" id="KW-0100">Branched-chain amino acid biosynthesis</keyword>
<dbReference type="InterPro" id="IPR001544">
    <property type="entry name" value="Aminotrans_IV"/>
</dbReference>
<accession>A0A1Y2IUU4</accession>
<dbReference type="NCBIfam" id="NF009897">
    <property type="entry name" value="PRK13357.1"/>
    <property type="match status" value="1"/>
</dbReference>
<dbReference type="GO" id="GO:0009098">
    <property type="term" value="P:L-leucine biosynthetic process"/>
    <property type="evidence" value="ECO:0007669"/>
    <property type="project" value="TreeGrafter"/>
</dbReference>
<dbReference type="PANTHER" id="PTHR11825">
    <property type="entry name" value="SUBGROUP IIII AMINOTRANSFERASE"/>
    <property type="match status" value="1"/>
</dbReference>
<dbReference type="InterPro" id="IPR005786">
    <property type="entry name" value="B_amino_transII"/>
</dbReference>
<comment type="cofactor">
    <cofactor evidence="1 10">
        <name>pyridoxal 5'-phosphate</name>
        <dbReference type="ChEBI" id="CHEBI:597326"/>
    </cofactor>
</comment>
<dbReference type="GO" id="GO:0009099">
    <property type="term" value="P:L-valine biosynthetic process"/>
    <property type="evidence" value="ECO:0007669"/>
    <property type="project" value="TreeGrafter"/>
</dbReference>
<dbReference type="GO" id="GO:0052656">
    <property type="term" value="F:L-isoleucine-2-oxoglutarate transaminase activity"/>
    <property type="evidence" value="ECO:0007669"/>
    <property type="project" value="RHEA"/>
</dbReference>
<keyword evidence="4 11" id="KW-0028">Amino-acid biosynthesis</keyword>
<sequence>MAITQNANGSANGAPVVAAPPAQPAELDASKVVITLANELKPIPPATELKFGQVMSDHMTVASYDPVNGWSAPEIKPYGPLSLDPASSCFQYATNVFEGMKAYIGPDGKPRLFRPNKNMDRMAMSAGRVALPPFDTNELLKLIRRLVAIEQRWIPTQKGHSLYIRPTIIGTRSSLGVAASDSAVLYVICSPTGPYFRTGARPISLLAVNETVRAWPGGTGGYKLALNYAPTFKPQQYAAKLGYDQCLWLLGEKITEAGAMNFFVVIQRDDGDLDVYTPPLDGTILPGVTRDSIIALASAHPSRMVLPHLPTSLRLHVSERELTISEVNAWAAEGRLLEAFAVGTAVVVAAVGRIGYQGKDVVLPTHEGGLGPVARALYERLTEIQDGKFQWEDWSVVCE</sequence>
<reference evidence="12 13" key="1">
    <citation type="journal article" date="2015" name="Biotechnol. Biofuels">
        <title>Enhanced degradation of softwood versus hardwood by the white-rot fungus Pycnoporus coccineus.</title>
        <authorList>
            <person name="Couturier M."/>
            <person name="Navarro D."/>
            <person name="Chevret D."/>
            <person name="Henrissat B."/>
            <person name="Piumi F."/>
            <person name="Ruiz-Duenas F.J."/>
            <person name="Martinez A.T."/>
            <person name="Grigoriev I.V."/>
            <person name="Riley R."/>
            <person name="Lipzen A."/>
            <person name="Berrin J.G."/>
            <person name="Master E.R."/>
            <person name="Rosso M.N."/>
        </authorList>
    </citation>
    <scope>NUCLEOTIDE SEQUENCE [LARGE SCALE GENOMIC DNA]</scope>
    <source>
        <strain evidence="12 13">BRFM310</strain>
    </source>
</reference>
<dbReference type="InterPro" id="IPR033939">
    <property type="entry name" value="BCAT_family"/>
</dbReference>
<dbReference type="PIRSF" id="PIRSF006468">
    <property type="entry name" value="BCAT1"/>
    <property type="match status" value="1"/>
</dbReference>
<evidence type="ECO:0000256" key="4">
    <source>
        <dbReference type="ARBA" id="ARBA00022605"/>
    </source>
</evidence>
<dbReference type="GO" id="GO:0052655">
    <property type="term" value="F:L-valine-2-oxoglutarate transaminase activity"/>
    <property type="evidence" value="ECO:0007669"/>
    <property type="project" value="RHEA"/>
</dbReference>
<evidence type="ECO:0000256" key="3">
    <source>
        <dbReference type="ARBA" id="ARBA00022576"/>
    </source>
</evidence>
<feature type="modified residue" description="N6-(pyridoxal phosphate)lysine" evidence="8">
    <location>
        <position position="223"/>
    </location>
</feature>
<evidence type="ECO:0000256" key="5">
    <source>
        <dbReference type="ARBA" id="ARBA00022679"/>
    </source>
</evidence>
<gene>
    <name evidence="12" type="ORF">PYCCODRAFT_1434111</name>
</gene>
<comment type="catalytic activity">
    <reaction evidence="11">
        <text>L-isoleucine + 2-oxoglutarate = (S)-3-methyl-2-oxopentanoate + L-glutamate</text>
        <dbReference type="Rhea" id="RHEA:24801"/>
        <dbReference type="ChEBI" id="CHEBI:16810"/>
        <dbReference type="ChEBI" id="CHEBI:29985"/>
        <dbReference type="ChEBI" id="CHEBI:35146"/>
        <dbReference type="ChEBI" id="CHEBI:58045"/>
        <dbReference type="EC" id="2.6.1.42"/>
    </reaction>
</comment>
<dbReference type="Pfam" id="PF01063">
    <property type="entry name" value="Aminotran_4"/>
    <property type="match status" value="1"/>
</dbReference>
<organism evidence="12 13">
    <name type="scientific">Trametes coccinea (strain BRFM310)</name>
    <name type="common">Pycnoporus coccineus</name>
    <dbReference type="NCBI Taxonomy" id="1353009"/>
    <lineage>
        <taxon>Eukaryota</taxon>
        <taxon>Fungi</taxon>
        <taxon>Dikarya</taxon>
        <taxon>Basidiomycota</taxon>
        <taxon>Agaricomycotina</taxon>
        <taxon>Agaricomycetes</taxon>
        <taxon>Polyporales</taxon>
        <taxon>Polyporaceae</taxon>
        <taxon>Trametes</taxon>
    </lineage>
</organism>
<dbReference type="Gene3D" id="3.20.10.10">
    <property type="entry name" value="D-amino Acid Aminotransferase, subunit A, domain 2"/>
    <property type="match status" value="1"/>
</dbReference>
<evidence type="ECO:0000256" key="10">
    <source>
        <dbReference type="RuleBase" id="RU004516"/>
    </source>
</evidence>
<evidence type="ECO:0000256" key="8">
    <source>
        <dbReference type="PIRSR" id="PIRSR006468-1"/>
    </source>
</evidence>
<dbReference type="AlphaFoldDB" id="A0A1Y2IUU4"/>
<keyword evidence="6 10" id="KW-0663">Pyridoxal phosphate</keyword>
<evidence type="ECO:0000256" key="9">
    <source>
        <dbReference type="RuleBase" id="RU004106"/>
    </source>
</evidence>
<evidence type="ECO:0000256" key="1">
    <source>
        <dbReference type="ARBA" id="ARBA00001933"/>
    </source>
</evidence>
<dbReference type="EC" id="2.6.1.42" evidence="11"/>
<dbReference type="PANTHER" id="PTHR11825:SF44">
    <property type="entry name" value="BRANCHED-CHAIN-AMINO-ACID AMINOTRANSFERASE"/>
    <property type="match status" value="1"/>
</dbReference>
<dbReference type="InterPro" id="IPR043132">
    <property type="entry name" value="BCAT-like_C"/>
</dbReference>
<dbReference type="Gene3D" id="3.30.470.10">
    <property type="match status" value="1"/>
</dbReference>
<name>A0A1Y2IUU4_TRAC3</name>
<keyword evidence="3 11" id="KW-0032">Aminotransferase</keyword>
<dbReference type="GO" id="GO:0052654">
    <property type="term" value="F:L-leucine-2-oxoglutarate transaminase activity"/>
    <property type="evidence" value="ECO:0007669"/>
    <property type="project" value="RHEA"/>
</dbReference>
<proteinExistence type="inferred from homology"/>
<evidence type="ECO:0000256" key="7">
    <source>
        <dbReference type="ARBA" id="ARBA00023304"/>
    </source>
</evidence>
<dbReference type="InterPro" id="IPR043131">
    <property type="entry name" value="BCAT-like_N"/>
</dbReference>
<dbReference type="OrthoDB" id="1732691at2759"/>
<dbReference type="InterPro" id="IPR036038">
    <property type="entry name" value="Aminotransferase-like"/>
</dbReference>
<dbReference type="CDD" id="cd01557">
    <property type="entry name" value="BCAT_beta_family"/>
    <property type="match status" value="1"/>
</dbReference>